<reference evidence="1 2" key="1">
    <citation type="submission" date="2018-03" db="EMBL/GenBank/DDBJ databases">
        <title>Genomic Encyclopedia of Archaeal and Bacterial Type Strains, Phase II (KMG-II): from individual species to whole genera.</title>
        <authorList>
            <person name="Goeker M."/>
        </authorList>
    </citation>
    <scope>NUCLEOTIDE SEQUENCE [LARGE SCALE GENOMIC DNA]</scope>
    <source>
        <strain evidence="1 2">DSM 28229</strain>
    </source>
</reference>
<dbReference type="EMBL" id="QGDO01000012">
    <property type="protein sequence ID" value="PWJ33675.1"/>
    <property type="molecule type" value="Genomic_DNA"/>
</dbReference>
<proteinExistence type="predicted"/>
<keyword evidence="2" id="KW-1185">Reference proteome</keyword>
<evidence type="ECO:0000313" key="1">
    <source>
        <dbReference type="EMBL" id="PWJ33675.1"/>
    </source>
</evidence>
<evidence type="ECO:0000313" key="2">
    <source>
        <dbReference type="Proteomes" id="UP000245535"/>
    </source>
</evidence>
<sequence>MKHFLFSIICSFLFLQSNAQSDWSLRTNAGSLIGEKGYYFSFDIGIPIVKGLELAPTFMSSSRISQDFLYANWSESDLFYSVPEKEEEGQEITKNVSSLSLLLLLKPLDWLSNWKSKKHEILLGGGVSYSRYTMLSSRYNGEDLVSLGGKVNSGIEPYYFKVAYNYLFTESLFGGLVFSSNGYDGDAVTMLGLQFGVKF</sequence>
<organism evidence="1 2">
    <name type="scientific">Sediminitomix flava</name>
    <dbReference type="NCBI Taxonomy" id="379075"/>
    <lineage>
        <taxon>Bacteria</taxon>
        <taxon>Pseudomonadati</taxon>
        <taxon>Bacteroidota</taxon>
        <taxon>Cytophagia</taxon>
        <taxon>Cytophagales</taxon>
        <taxon>Flammeovirgaceae</taxon>
        <taxon>Sediminitomix</taxon>
    </lineage>
</organism>
<dbReference type="Proteomes" id="UP000245535">
    <property type="component" value="Unassembled WGS sequence"/>
</dbReference>
<accession>A0A315YWP9</accession>
<evidence type="ECO:0008006" key="3">
    <source>
        <dbReference type="Google" id="ProtNLM"/>
    </source>
</evidence>
<dbReference type="RefSeq" id="WP_109623165.1">
    <property type="nucleotide sequence ID" value="NZ_QGDO01000012.1"/>
</dbReference>
<gene>
    <name evidence="1" type="ORF">BC781_11222</name>
</gene>
<comment type="caution">
    <text evidence="1">The sequence shown here is derived from an EMBL/GenBank/DDBJ whole genome shotgun (WGS) entry which is preliminary data.</text>
</comment>
<dbReference type="AlphaFoldDB" id="A0A315YWP9"/>
<name>A0A315YWP9_SEDFL</name>
<protein>
    <recommendedName>
        <fullName evidence="3">Outer membrane protein with beta-barrel domain</fullName>
    </recommendedName>
</protein>